<keyword evidence="8" id="KW-0648">Protein biosynthesis</keyword>
<evidence type="ECO:0000259" key="14">
    <source>
        <dbReference type="PROSITE" id="PS50862"/>
    </source>
</evidence>
<comment type="subcellular location">
    <subcellularLocation>
        <location evidence="1">Mitochondrion matrix</location>
    </subcellularLocation>
</comment>
<dbReference type="InterPro" id="IPR012947">
    <property type="entry name" value="tRNA_SAD"/>
</dbReference>
<evidence type="ECO:0000256" key="8">
    <source>
        <dbReference type="ARBA" id="ARBA00022917"/>
    </source>
</evidence>
<evidence type="ECO:0000256" key="9">
    <source>
        <dbReference type="ARBA" id="ARBA00022946"/>
    </source>
</evidence>
<evidence type="ECO:0000256" key="3">
    <source>
        <dbReference type="ARBA" id="ARBA00013163"/>
    </source>
</evidence>
<evidence type="ECO:0000256" key="5">
    <source>
        <dbReference type="ARBA" id="ARBA00022598"/>
    </source>
</evidence>
<dbReference type="AlphaFoldDB" id="A0A9W8EBN3"/>
<evidence type="ECO:0000256" key="7">
    <source>
        <dbReference type="ARBA" id="ARBA00022840"/>
    </source>
</evidence>
<evidence type="ECO:0000256" key="13">
    <source>
        <dbReference type="ARBA" id="ARBA00049515"/>
    </source>
</evidence>
<dbReference type="PROSITE" id="PS51880">
    <property type="entry name" value="TGS"/>
    <property type="match status" value="1"/>
</dbReference>
<dbReference type="SUPFAM" id="SSF55681">
    <property type="entry name" value="Class II aaRS and biotin synthetases"/>
    <property type="match status" value="1"/>
</dbReference>
<dbReference type="Pfam" id="PF03129">
    <property type="entry name" value="HGTP_anticodon"/>
    <property type="match status" value="1"/>
</dbReference>
<sequence length="914" mass="102723">MPPAFMLPWSVAPWSHSTTRVCQSTATITKGYGISGHRLPCPRHFWRWQSSAILTKRRALWDLEYRQQQHTLQALSEPPSYLDITYDGTAIPTVTSGVTTPSEVARHISNAVRKAALVARVGSPGVLWDMARPLTISGPIAFYDWNGPVESSEPAAASPIATHPAHTAPVFGDQEQPGRAVFWHSSAHILGAAVERLYGDRVLLCNGPHVPGKGYFYDFLLLRSSEPLHQLCAHYLDNHYQLNTPTEHCHDASPLISTGTLFQANSHNFTFLTEHDQQELERVSLAIVNENHAFEQLSLTLAQARRLFAYNPFKCHYLDQIPVNERVTVYRCGDFIDLCRGPHLPSTAAVRALRVTKLTSAHWLPALIPRPTQPASDKLPGNLPLDACLNRVYGISFPSPKLLQQWSKRQDELAQRDHRVIGRAQQLFMFDTNLSPGSVFLLPHGTRIAQRILTTLRAYYRTFGFHEVMTPLVYKKSLWETSGHWQNYASDMFLVTDHSQLDAWFQHTRQQLQQSLPPAVANGQQESSPLPLAPAEGVSLDGNSLLHSANDHGCCASSVHHTDEEVFGLKPMNCPGHCLMFAERPRSYKELPLRYADFSPLHRNESSGALAGLTRVRKFHQDDGHIFCRESQVFEEIAHCLEFLDIMYRQVFKFPNYTLTLSTRPTDGKVVGTLEEWNRAEAALTAALDQTGKPWQLKPGDGAFYGPKIDIMVNDVFDRAHQTATVQLDFQLPRRFALKYQSEVGLYETPVIIHRAILGSLERMLAILIEHYAGKWPFWLSPRQAMVVPVGGAKFMAYAHQVQQWLKHPATYTHLSAQDPSALPPAGAANAARSLVSNSTHDFFHVDVDDDPSRSLSRMVRDAQLARYNFILVVGEKEATTQTVNIRTRDGKFLGPKTIPEVIAMFRQLQADYD</sequence>
<evidence type="ECO:0000256" key="1">
    <source>
        <dbReference type="ARBA" id="ARBA00004305"/>
    </source>
</evidence>
<comment type="caution">
    <text evidence="16">The sequence shown here is derived from an EMBL/GenBank/DDBJ whole genome shotgun (WGS) entry which is preliminary data.</text>
</comment>
<dbReference type="Pfam" id="PF07973">
    <property type="entry name" value="tRNA_SAD"/>
    <property type="match status" value="1"/>
</dbReference>
<dbReference type="Gene3D" id="3.30.980.10">
    <property type="entry name" value="Threonyl-trna Synthetase, Chain A, domain 2"/>
    <property type="match status" value="1"/>
</dbReference>
<dbReference type="EC" id="6.1.1.3" evidence="3"/>
<feature type="domain" description="TGS" evidence="15">
    <location>
        <begin position="76"/>
        <end position="144"/>
    </location>
</feature>
<keyword evidence="7" id="KW-0067">ATP-binding</keyword>
<dbReference type="SUPFAM" id="SSF55186">
    <property type="entry name" value="ThrRS/AlaRS common domain"/>
    <property type="match status" value="1"/>
</dbReference>
<dbReference type="OrthoDB" id="5423599at2759"/>
<dbReference type="InterPro" id="IPR045864">
    <property type="entry name" value="aa-tRNA-synth_II/BPL/LPL"/>
</dbReference>
<dbReference type="CDD" id="cd00771">
    <property type="entry name" value="ThrRS_core"/>
    <property type="match status" value="1"/>
</dbReference>
<evidence type="ECO:0000313" key="17">
    <source>
        <dbReference type="Proteomes" id="UP001151582"/>
    </source>
</evidence>
<dbReference type="Pfam" id="PF00587">
    <property type="entry name" value="tRNA-synt_2b"/>
    <property type="match status" value="1"/>
</dbReference>
<dbReference type="SMART" id="SM00863">
    <property type="entry name" value="tRNA_SAD"/>
    <property type="match status" value="1"/>
</dbReference>
<dbReference type="InterPro" id="IPR036621">
    <property type="entry name" value="Anticodon-bd_dom_sf"/>
</dbReference>
<evidence type="ECO:0000256" key="12">
    <source>
        <dbReference type="ARBA" id="ARBA00031900"/>
    </source>
</evidence>
<dbReference type="PANTHER" id="PTHR11451:SF44">
    <property type="entry name" value="THREONINE--TRNA LIGASE, CHLOROPLASTIC_MITOCHONDRIAL 2"/>
    <property type="match status" value="1"/>
</dbReference>
<dbReference type="SUPFAM" id="SSF52954">
    <property type="entry name" value="Class II aaRS ABD-related"/>
    <property type="match status" value="1"/>
</dbReference>
<dbReference type="InterPro" id="IPR002314">
    <property type="entry name" value="aa-tRNA-synt_IIb"/>
</dbReference>
<evidence type="ECO:0000256" key="6">
    <source>
        <dbReference type="ARBA" id="ARBA00022741"/>
    </source>
</evidence>
<reference evidence="16" key="1">
    <citation type="submission" date="2022-07" db="EMBL/GenBank/DDBJ databases">
        <title>Phylogenomic reconstructions and comparative analyses of Kickxellomycotina fungi.</title>
        <authorList>
            <person name="Reynolds N.K."/>
            <person name="Stajich J.E."/>
            <person name="Barry K."/>
            <person name="Grigoriev I.V."/>
            <person name="Crous P."/>
            <person name="Smith M.E."/>
        </authorList>
    </citation>
    <scope>NUCLEOTIDE SEQUENCE</scope>
    <source>
        <strain evidence="16">RSA 567</strain>
    </source>
</reference>
<proteinExistence type="inferred from homology"/>
<organism evidence="16 17">
    <name type="scientific">Dimargaris verticillata</name>
    <dbReference type="NCBI Taxonomy" id="2761393"/>
    <lineage>
        <taxon>Eukaryota</taxon>
        <taxon>Fungi</taxon>
        <taxon>Fungi incertae sedis</taxon>
        <taxon>Zoopagomycota</taxon>
        <taxon>Kickxellomycotina</taxon>
        <taxon>Dimargaritomycetes</taxon>
        <taxon>Dimargaritales</taxon>
        <taxon>Dimargaritaceae</taxon>
        <taxon>Dimargaris</taxon>
    </lineage>
</organism>
<dbReference type="InterPro" id="IPR004154">
    <property type="entry name" value="Anticodon-bd"/>
</dbReference>
<dbReference type="GO" id="GO:0004829">
    <property type="term" value="F:threonine-tRNA ligase activity"/>
    <property type="evidence" value="ECO:0007669"/>
    <property type="project" value="UniProtKB-EC"/>
</dbReference>
<dbReference type="GO" id="GO:0005524">
    <property type="term" value="F:ATP binding"/>
    <property type="evidence" value="ECO:0007669"/>
    <property type="project" value="UniProtKB-KW"/>
</dbReference>
<feature type="domain" description="Aminoacyl-transfer RNA synthetases class-II family profile" evidence="14">
    <location>
        <begin position="437"/>
        <end position="789"/>
    </location>
</feature>
<protein>
    <recommendedName>
        <fullName evidence="3">threonine--tRNA ligase</fullName>
        <ecNumber evidence="3">6.1.1.3</ecNumber>
    </recommendedName>
    <alternativeName>
        <fullName evidence="12">Threonyl-tRNA synthetase</fullName>
    </alternativeName>
</protein>
<dbReference type="PROSITE" id="PS50862">
    <property type="entry name" value="AA_TRNA_LIGASE_II"/>
    <property type="match status" value="1"/>
</dbReference>
<dbReference type="GO" id="GO:0006435">
    <property type="term" value="P:threonyl-tRNA aminoacylation"/>
    <property type="evidence" value="ECO:0007669"/>
    <property type="project" value="InterPro"/>
</dbReference>
<evidence type="ECO:0000259" key="15">
    <source>
        <dbReference type="PROSITE" id="PS51880"/>
    </source>
</evidence>
<dbReference type="InterPro" id="IPR012675">
    <property type="entry name" value="Beta-grasp_dom_sf"/>
</dbReference>
<dbReference type="Gene3D" id="3.40.50.800">
    <property type="entry name" value="Anticodon-binding domain"/>
    <property type="match status" value="1"/>
</dbReference>
<evidence type="ECO:0000256" key="4">
    <source>
        <dbReference type="ARBA" id="ARBA00022490"/>
    </source>
</evidence>
<name>A0A9W8EBN3_9FUNG</name>
<evidence type="ECO:0000256" key="2">
    <source>
        <dbReference type="ARBA" id="ARBA00008226"/>
    </source>
</evidence>
<dbReference type="PRINTS" id="PR01047">
    <property type="entry name" value="TRNASYNTHTHR"/>
</dbReference>
<evidence type="ECO:0000256" key="11">
    <source>
        <dbReference type="ARBA" id="ARBA00023146"/>
    </source>
</evidence>
<evidence type="ECO:0000313" key="16">
    <source>
        <dbReference type="EMBL" id="KAJ1984416.1"/>
    </source>
</evidence>
<dbReference type="Gene3D" id="3.30.930.10">
    <property type="entry name" value="Bira Bifunctional Protein, Domain 2"/>
    <property type="match status" value="1"/>
</dbReference>
<keyword evidence="5" id="KW-0436">Ligase</keyword>
<dbReference type="InterPro" id="IPR004095">
    <property type="entry name" value="TGS"/>
</dbReference>
<keyword evidence="4" id="KW-0963">Cytoplasm</keyword>
<dbReference type="Gene3D" id="3.10.20.30">
    <property type="match status" value="1"/>
</dbReference>
<keyword evidence="10" id="KW-0496">Mitochondrion</keyword>
<gene>
    <name evidence="16" type="ORF">H4R34_000679</name>
</gene>
<dbReference type="FunFam" id="3.30.930.10:FF:000039">
    <property type="entry name" value="Threonyl-tRNA synthetase, mitochondrial"/>
    <property type="match status" value="1"/>
</dbReference>
<keyword evidence="9" id="KW-0809">Transit peptide</keyword>
<dbReference type="InterPro" id="IPR033728">
    <property type="entry name" value="ThrRS_core"/>
</dbReference>
<comment type="similarity">
    <text evidence="2">Belongs to the class-II aminoacyl-tRNA synthetase family.</text>
</comment>
<dbReference type="PANTHER" id="PTHR11451">
    <property type="entry name" value="THREONINE-TRNA LIGASE"/>
    <property type="match status" value="1"/>
</dbReference>
<dbReference type="CDD" id="cd01667">
    <property type="entry name" value="TGS_ThrRS"/>
    <property type="match status" value="1"/>
</dbReference>
<keyword evidence="6" id="KW-0547">Nucleotide-binding</keyword>
<dbReference type="InterPro" id="IPR018163">
    <property type="entry name" value="Thr/Ala-tRNA-synth_IIc_edit"/>
</dbReference>
<evidence type="ECO:0000256" key="10">
    <source>
        <dbReference type="ARBA" id="ARBA00023128"/>
    </source>
</evidence>
<dbReference type="Proteomes" id="UP001151582">
    <property type="component" value="Unassembled WGS sequence"/>
</dbReference>
<dbReference type="EMBL" id="JANBQB010000020">
    <property type="protein sequence ID" value="KAJ1984416.1"/>
    <property type="molecule type" value="Genomic_DNA"/>
</dbReference>
<dbReference type="InterPro" id="IPR002320">
    <property type="entry name" value="Thr-tRNA-ligase_IIa"/>
</dbReference>
<keyword evidence="11" id="KW-0030">Aminoacyl-tRNA synthetase</keyword>
<comment type="catalytic activity">
    <reaction evidence="13">
        <text>tRNA(Thr) + L-threonine + ATP = L-threonyl-tRNA(Thr) + AMP + diphosphate + H(+)</text>
        <dbReference type="Rhea" id="RHEA:24624"/>
        <dbReference type="Rhea" id="RHEA-COMP:9670"/>
        <dbReference type="Rhea" id="RHEA-COMP:9704"/>
        <dbReference type="ChEBI" id="CHEBI:15378"/>
        <dbReference type="ChEBI" id="CHEBI:30616"/>
        <dbReference type="ChEBI" id="CHEBI:33019"/>
        <dbReference type="ChEBI" id="CHEBI:57926"/>
        <dbReference type="ChEBI" id="CHEBI:78442"/>
        <dbReference type="ChEBI" id="CHEBI:78534"/>
        <dbReference type="ChEBI" id="CHEBI:456215"/>
        <dbReference type="EC" id="6.1.1.3"/>
    </reaction>
</comment>
<dbReference type="GO" id="GO:0005759">
    <property type="term" value="C:mitochondrial matrix"/>
    <property type="evidence" value="ECO:0007669"/>
    <property type="project" value="UniProtKB-SubCell"/>
</dbReference>
<dbReference type="InterPro" id="IPR006195">
    <property type="entry name" value="aa-tRNA-synth_II"/>
</dbReference>
<accession>A0A9W8EBN3</accession>
<keyword evidence="17" id="KW-1185">Reference proteome</keyword>